<reference evidence="2 3" key="1">
    <citation type="submission" date="2021-08" db="EMBL/GenBank/DDBJ databases">
        <title>Genome sequence analysis of Clostridium chauvoei strains of European origin and evaluation of typing options for outbreak investigations.</title>
        <authorList>
            <person name="Abdel-Glil M."/>
            <person name="Thomas P."/>
            <person name="Seyboldt C."/>
        </authorList>
    </citation>
    <scope>NUCLEOTIDE SEQUENCE [LARGE SCALE GENOMIC DNA]</scope>
    <source>
        <strain evidence="2 3">S0260-09</strain>
    </source>
</reference>
<feature type="domain" description="SCP" evidence="1">
    <location>
        <begin position="160"/>
        <end position="278"/>
    </location>
</feature>
<dbReference type="SUPFAM" id="SSF55797">
    <property type="entry name" value="PR-1-like"/>
    <property type="match status" value="1"/>
</dbReference>
<dbReference type="InterPro" id="IPR014044">
    <property type="entry name" value="CAP_dom"/>
</dbReference>
<dbReference type="AlphaFoldDB" id="A0ABD4RGM5"/>
<dbReference type="CDD" id="cd05379">
    <property type="entry name" value="CAP_bacterial"/>
    <property type="match status" value="1"/>
</dbReference>
<dbReference type="EMBL" id="JAIFTX010000009">
    <property type="protein sequence ID" value="MBX7290516.1"/>
    <property type="molecule type" value="Genomic_DNA"/>
</dbReference>
<dbReference type="Proteomes" id="UP000775179">
    <property type="component" value="Unassembled WGS sequence"/>
</dbReference>
<organism evidence="2 3">
    <name type="scientific">Clostridium chauvoei</name>
    <dbReference type="NCBI Taxonomy" id="46867"/>
    <lineage>
        <taxon>Bacteria</taxon>
        <taxon>Bacillati</taxon>
        <taxon>Bacillota</taxon>
        <taxon>Clostridia</taxon>
        <taxon>Eubacteriales</taxon>
        <taxon>Clostridiaceae</taxon>
        <taxon>Clostridium</taxon>
    </lineage>
</organism>
<protein>
    <submittedName>
        <fullName evidence="2">CAP domain-containing protein</fullName>
    </submittedName>
</protein>
<dbReference type="GeneID" id="66300307"/>
<accession>A0ABD4RGM5</accession>
<dbReference type="RefSeq" id="WP_021876708.1">
    <property type="nucleotide sequence ID" value="NZ_CP018624.1"/>
</dbReference>
<gene>
    <name evidence="2" type="ORF">K4H94_05615</name>
</gene>
<dbReference type="Pfam" id="PF00188">
    <property type="entry name" value="CAP"/>
    <property type="match status" value="1"/>
</dbReference>
<dbReference type="PANTHER" id="PTHR31157:SF1">
    <property type="entry name" value="SCP DOMAIN-CONTAINING PROTEIN"/>
    <property type="match status" value="1"/>
</dbReference>
<proteinExistence type="predicted"/>
<evidence type="ECO:0000313" key="3">
    <source>
        <dbReference type="Proteomes" id="UP000775179"/>
    </source>
</evidence>
<dbReference type="Gene3D" id="3.40.33.10">
    <property type="entry name" value="CAP"/>
    <property type="match status" value="1"/>
</dbReference>
<name>A0ABD4RGM5_9CLOT</name>
<dbReference type="PANTHER" id="PTHR31157">
    <property type="entry name" value="SCP DOMAIN-CONTAINING PROTEIN"/>
    <property type="match status" value="1"/>
</dbReference>
<evidence type="ECO:0000259" key="1">
    <source>
        <dbReference type="Pfam" id="PF00188"/>
    </source>
</evidence>
<comment type="caution">
    <text evidence="2">The sequence shown here is derived from an EMBL/GenBank/DDBJ whole genome shotgun (WGS) entry which is preliminary data.</text>
</comment>
<dbReference type="KEGG" id="cchv:BTM20_00415"/>
<sequence length="280" mass="31431">MQSLKIIKLIISLGLASTLGLGTICEPFKTSENINKRPEIVEANKGEVKTGECPLKVEEQKQKVQANASNDANKNTELNIYENTEKQVVASQKEVKTDSKENISNENKQYNETLEVNEDNNNNLEVGQNSTVEDQKIETPNINQDDSYIAEIEQMIFEQANQQRQAAGLQPLSYNGTMEHYARAKSKDMGVRGYFDHKNPEGQLMTEQMRADGISYNAWGENIAYISGISGNSNLANQFMTNWMNSSGHRANILSNNFTSIGVGVYKIGNTYYATQEFYR</sequence>
<evidence type="ECO:0000313" key="2">
    <source>
        <dbReference type="EMBL" id="MBX7290516.1"/>
    </source>
</evidence>
<dbReference type="InterPro" id="IPR035940">
    <property type="entry name" value="CAP_sf"/>
</dbReference>